<dbReference type="PRINTS" id="PR00868">
    <property type="entry name" value="DNAPOLI"/>
</dbReference>
<keyword evidence="9" id="KW-0234">DNA repair</keyword>
<dbReference type="PANTHER" id="PTHR10133:SF27">
    <property type="entry name" value="DNA POLYMERASE NU"/>
    <property type="match status" value="1"/>
</dbReference>
<dbReference type="Gene3D" id="1.20.1060.10">
    <property type="entry name" value="Taq DNA Polymerase, Chain T, domain 4"/>
    <property type="match status" value="1"/>
</dbReference>
<evidence type="ECO:0000256" key="10">
    <source>
        <dbReference type="ARBA" id="ARBA00049244"/>
    </source>
</evidence>
<dbReference type="SUPFAM" id="SSF56672">
    <property type="entry name" value="DNA/RNA polymerases"/>
    <property type="match status" value="1"/>
</dbReference>
<evidence type="ECO:0000256" key="3">
    <source>
        <dbReference type="ARBA" id="ARBA00022679"/>
    </source>
</evidence>
<dbReference type="GO" id="GO:0006261">
    <property type="term" value="P:DNA-templated DNA replication"/>
    <property type="evidence" value="ECO:0007669"/>
    <property type="project" value="InterPro"/>
</dbReference>
<dbReference type="Gene3D" id="3.30.70.370">
    <property type="match status" value="1"/>
</dbReference>
<dbReference type="GO" id="GO:0006302">
    <property type="term" value="P:double-strand break repair"/>
    <property type="evidence" value="ECO:0007669"/>
    <property type="project" value="TreeGrafter"/>
</dbReference>
<name>A0AAE0BB79_9CHLO</name>
<keyword evidence="5" id="KW-0235">DNA replication</keyword>
<dbReference type="FunFam" id="1.10.150.20:FF:000002">
    <property type="entry name" value="DNA polymerase I"/>
    <property type="match status" value="1"/>
</dbReference>
<dbReference type="CDD" id="cd06139">
    <property type="entry name" value="DNA_polA_I_Ecoli_like_exo"/>
    <property type="match status" value="1"/>
</dbReference>
<evidence type="ECO:0000259" key="11">
    <source>
        <dbReference type="SMART" id="SM00482"/>
    </source>
</evidence>
<keyword evidence="3" id="KW-0808">Transferase</keyword>
<keyword evidence="4" id="KW-0548">Nucleotidyltransferase</keyword>
<evidence type="ECO:0000256" key="2">
    <source>
        <dbReference type="ARBA" id="ARBA00012417"/>
    </source>
</evidence>
<evidence type="ECO:0000313" key="13">
    <source>
        <dbReference type="Proteomes" id="UP001190700"/>
    </source>
</evidence>
<dbReference type="CDD" id="cd08637">
    <property type="entry name" value="DNA_pol_A_pol_I_C"/>
    <property type="match status" value="1"/>
</dbReference>
<evidence type="ECO:0000256" key="7">
    <source>
        <dbReference type="ARBA" id="ARBA00022932"/>
    </source>
</evidence>
<dbReference type="SUPFAM" id="SSF53098">
    <property type="entry name" value="Ribonuclease H-like"/>
    <property type="match status" value="1"/>
</dbReference>
<dbReference type="PANTHER" id="PTHR10133">
    <property type="entry name" value="DNA POLYMERASE I"/>
    <property type="match status" value="1"/>
</dbReference>
<dbReference type="FunFam" id="1.20.1060.10:FF:000001">
    <property type="entry name" value="DNA polymerase I"/>
    <property type="match status" value="1"/>
</dbReference>
<comment type="caution">
    <text evidence="12">The sequence shown here is derived from an EMBL/GenBank/DDBJ whole genome shotgun (WGS) entry which is preliminary data.</text>
</comment>
<dbReference type="Pfam" id="PF22619">
    <property type="entry name" value="DNA_polI_exo1"/>
    <property type="match status" value="1"/>
</dbReference>
<evidence type="ECO:0000256" key="1">
    <source>
        <dbReference type="ARBA" id="ARBA00007705"/>
    </source>
</evidence>
<evidence type="ECO:0000256" key="4">
    <source>
        <dbReference type="ARBA" id="ARBA00022695"/>
    </source>
</evidence>
<dbReference type="EC" id="2.7.7.7" evidence="2"/>
<evidence type="ECO:0000313" key="12">
    <source>
        <dbReference type="EMBL" id="KAK3233396.1"/>
    </source>
</evidence>
<comment type="catalytic activity">
    <reaction evidence="10">
        <text>DNA(n) + a 2'-deoxyribonucleoside 5'-triphosphate = DNA(n+1) + diphosphate</text>
        <dbReference type="Rhea" id="RHEA:22508"/>
        <dbReference type="Rhea" id="RHEA-COMP:17339"/>
        <dbReference type="Rhea" id="RHEA-COMP:17340"/>
        <dbReference type="ChEBI" id="CHEBI:33019"/>
        <dbReference type="ChEBI" id="CHEBI:61560"/>
        <dbReference type="ChEBI" id="CHEBI:173112"/>
        <dbReference type="EC" id="2.7.7.7"/>
    </reaction>
</comment>
<dbReference type="AlphaFoldDB" id="A0AAE0BB79"/>
<feature type="non-terminal residue" evidence="12">
    <location>
        <position position="1"/>
    </location>
</feature>
<accession>A0AAE0BB79</accession>
<proteinExistence type="inferred from homology"/>
<dbReference type="Gene3D" id="3.30.420.10">
    <property type="entry name" value="Ribonuclease H-like superfamily/Ribonuclease H"/>
    <property type="match status" value="1"/>
</dbReference>
<dbReference type="PROSITE" id="PS00447">
    <property type="entry name" value="DNA_POLYMERASE_A"/>
    <property type="match status" value="1"/>
</dbReference>
<reference evidence="12 13" key="1">
    <citation type="journal article" date="2015" name="Genome Biol. Evol.">
        <title>Comparative Genomics of a Bacterivorous Green Alga Reveals Evolutionary Causalities and Consequences of Phago-Mixotrophic Mode of Nutrition.</title>
        <authorList>
            <person name="Burns J.A."/>
            <person name="Paasch A."/>
            <person name="Narechania A."/>
            <person name="Kim E."/>
        </authorList>
    </citation>
    <scope>NUCLEOTIDE SEQUENCE [LARGE SCALE GENOMIC DNA]</scope>
    <source>
        <strain evidence="12 13">PLY_AMNH</strain>
    </source>
</reference>
<dbReference type="Proteomes" id="UP001190700">
    <property type="component" value="Unassembled WGS sequence"/>
</dbReference>
<dbReference type="InterPro" id="IPR019760">
    <property type="entry name" value="DNA-dir_DNA_pol_A_CS"/>
</dbReference>
<gene>
    <name evidence="12" type="ORF">CYMTET_56306</name>
</gene>
<keyword evidence="8" id="KW-0238">DNA-binding</keyword>
<dbReference type="Pfam" id="PF00476">
    <property type="entry name" value="DNA_pol_A"/>
    <property type="match status" value="1"/>
</dbReference>
<dbReference type="InterPro" id="IPR036397">
    <property type="entry name" value="RNaseH_sf"/>
</dbReference>
<organism evidence="12 13">
    <name type="scientific">Cymbomonas tetramitiformis</name>
    <dbReference type="NCBI Taxonomy" id="36881"/>
    <lineage>
        <taxon>Eukaryota</taxon>
        <taxon>Viridiplantae</taxon>
        <taxon>Chlorophyta</taxon>
        <taxon>Pyramimonadophyceae</taxon>
        <taxon>Pyramimonadales</taxon>
        <taxon>Pyramimonadaceae</taxon>
        <taxon>Cymbomonas</taxon>
    </lineage>
</organism>
<sequence length="561" mass="61244">VGLAFAVSETEGVYVPLRHLDAPDQLEPELVMQKLRLLLEDPSVKITTHNAKRLRNALSDSGIALGGVKWDIALEAYALNTTHVAHDLESVIHRHLGVEVTSYEAVAGKGAKEVAFSKVPLQLARQYAVERAVAMVRVRRALHQKLNGATQLLGLYCTLDRPLINVLATMESHGILVDPVLLAAHSDALAAQLKCLEVEAFSLAKEPFNLASPKQIAAILFDKLELPVLSKTPTGAASTGEAVLAKLAKVHPLPQLLLEHRTISKLKSTYTNKLLATIHPRSGRVHATFHQDRTSTGRLSCSDPNLQSIPVRSPEGRAIRRAFVAPPGAKILAADYSQIELRIMAHMAQDPGLLRAFALGQDIHASTAAEVFYGAGTTADQVSAEDRRRAKAINFGIIYGMSAYGLSQALDVEVSEARQYIEAYFERYPGVSQFMQRTVEQAQGDGFVETMRGRRLYIPGIHDASKQRQKAAQRVAVNAPVQGTAADIIKTAMVEVDGWLRESKVDARLVMQVHDELVFEVEESCVEEVKKSVIDIMSSAANLEIPLVVNTGVGDNWEEAH</sequence>
<keyword evidence="13" id="KW-1185">Reference proteome</keyword>
<evidence type="ECO:0000256" key="9">
    <source>
        <dbReference type="ARBA" id="ARBA00023204"/>
    </source>
</evidence>
<dbReference type="GO" id="GO:0003887">
    <property type="term" value="F:DNA-directed DNA polymerase activity"/>
    <property type="evidence" value="ECO:0007669"/>
    <property type="project" value="UniProtKB-KW"/>
</dbReference>
<keyword evidence="7" id="KW-0239">DNA-directed DNA polymerase</keyword>
<dbReference type="InterPro" id="IPR054690">
    <property type="entry name" value="DNA_polI_exonuclease"/>
</dbReference>
<feature type="domain" description="DNA-directed DNA polymerase family A palm" evidence="11">
    <location>
        <begin position="316"/>
        <end position="525"/>
    </location>
</feature>
<dbReference type="EMBL" id="LGRX02035724">
    <property type="protein sequence ID" value="KAK3233396.1"/>
    <property type="molecule type" value="Genomic_DNA"/>
</dbReference>
<dbReference type="InterPro" id="IPR001098">
    <property type="entry name" value="DNA-dir_DNA_pol_A_palm_dom"/>
</dbReference>
<dbReference type="InterPro" id="IPR012337">
    <property type="entry name" value="RNaseH-like_sf"/>
</dbReference>
<evidence type="ECO:0000256" key="6">
    <source>
        <dbReference type="ARBA" id="ARBA00022763"/>
    </source>
</evidence>
<dbReference type="InterPro" id="IPR043502">
    <property type="entry name" value="DNA/RNA_pol_sf"/>
</dbReference>
<evidence type="ECO:0000256" key="5">
    <source>
        <dbReference type="ARBA" id="ARBA00022705"/>
    </source>
</evidence>
<protein>
    <recommendedName>
        <fullName evidence="2">DNA-directed DNA polymerase</fullName>
        <ecNumber evidence="2">2.7.7.7</ecNumber>
    </recommendedName>
</protein>
<dbReference type="GO" id="GO:0003677">
    <property type="term" value="F:DNA binding"/>
    <property type="evidence" value="ECO:0007669"/>
    <property type="project" value="UniProtKB-KW"/>
</dbReference>
<dbReference type="SMART" id="SM00482">
    <property type="entry name" value="POLAc"/>
    <property type="match status" value="1"/>
</dbReference>
<keyword evidence="6" id="KW-0227">DNA damage</keyword>
<evidence type="ECO:0000256" key="8">
    <source>
        <dbReference type="ARBA" id="ARBA00023125"/>
    </source>
</evidence>
<dbReference type="InterPro" id="IPR002298">
    <property type="entry name" value="DNA_polymerase_A"/>
</dbReference>
<dbReference type="Gene3D" id="1.10.150.20">
    <property type="entry name" value="5' to 3' exonuclease, C-terminal subdomain"/>
    <property type="match status" value="1"/>
</dbReference>
<comment type="similarity">
    <text evidence="1">Belongs to the DNA polymerase type-A family.</text>
</comment>